<dbReference type="Pfam" id="PF00398">
    <property type="entry name" value="RrnaAD"/>
    <property type="match status" value="1"/>
</dbReference>
<dbReference type="InterPro" id="IPR023165">
    <property type="entry name" value="rRNA_Ade_diMease-like_C"/>
</dbReference>
<dbReference type="FunFam" id="3.40.50.150:FF:000023">
    <property type="entry name" value="Ribosomal RNA small subunit methyltransferase A"/>
    <property type="match status" value="1"/>
</dbReference>
<evidence type="ECO:0000256" key="3">
    <source>
        <dbReference type="ARBA" id="ARBA00022603"/>
    </source>
</evidence>
<dbReference type="SUPFAM" id="SSF53335">
    <property type="entry name" value="S-adenosyl-L-methionine-dependent methyltransferases"/>
    <property type="match status" value="1"/>
</dbReference>
<dbReference type="SMART" id="SM00650">
    <property type="entry name" value="rADc"/>
    <property type="match status" value="1"/>
</dbReference>
<evidence type="ECO:0000313" key="10">
    <source>
        <dbReference type="EMBL" id="PIS06276.1"/>
    </source>
</evidence>
<evidence type="ECO:0000256" key="5">
    <source>
        <dbReference type="ARBA" id="ARBA00022691"/>
    </source>
</evidence>
<feature type="binding site" evidence="7 8">
    <location>
        <position position="24"/>
    </location>
    <ligand>
        <name>S-adenosyl-L-methionine</name>
        <dbReference type="ChEBI" id="CHEBI:59789"/>
    </ligand>
</feature>
<feature type="binding site" evidence="7 8">
    <location>
        <position position="117"/>
    </location>
    <ligand>
        <name>S-adenosyl-L-methionine</name>
        <dbReference type="ChEBI" id="CHEBI:59789"/>
    </ligand>
</feature>
<feature type="binding site" evidence="7 8">
    <location>
        <position position="97"/>
    </location>
    <ligand>
        <name>S-adenosyl-L-methionine</name>
        <dbReference type="ChEBI" id="CHEBI:59789"/>
    </ligand>
</feature>
<dbReference type="InterPro" id="IPR001737">
    <property type="entry name" value="KsgA/Erm"/>
</dbReference>
<evidence type="ECO:0000256" key="4">
    <source>
        <dbReference type="ARBA" id="ARBA00022679"/>
    </source>
</evidence>
<evidence type="ECO:0000256" key="8">
    <source>
        <dbReference type="PROSITE-ProRule" id="PRU01026"/>
    </source>
</evidence>
<dbReference type="GO" id="GO:0003723">
    <property type="term" value="F:RNA binding"/>
    <property type="evidence" value="ECO:0007669"/>
    <property type="project" value="UniProtKB-UniRule"/>
</dbReference>
<feature type="binding site" evidence="7 8">
    <location>
        <position position="72"/>
    </location>
    <ligand>
        <name>S-adenosyl-L-methionine</name>
        <dbReference type="ChEBI" id="CHEBI:59789"/>
    </ligand>
</feature>
<dbReference type="EC" id="2.1.1.182" evidence="7"/>
<evidence type="ECO:0000256" key="2">
    <source>
        <dbReference type="ARBA" id="ARBA00022552"/>
    </source>
</evidence>
<name>A0A2H0W4K0_9BACT</name>
<dbReference type="InterPro" id="IPR020596">
    <property type="entry name" value="rRNA_Ade_Mease_Trfase_CS"/>
</dbReference>
<accession>A0A2H0W4K0</accession>
<evidence type="ECO:0000256" key="1">
    <source>
        <dbReference type="ARBA" id="ARBA00022490"/>
    </source>
</evidence>
<feature type="domain" description="Ribosomal RNA adenine methylase transferase N-terminal" evidence="9">
    <location>
        <begin position="31"/>
        <end position="200"/>
    </location>
</feature>
<sequence length="272" mass="30437">MNLNEIKDVCQLYNIVPTKSKGQNFLFDENIIESIVKSANLNKKDTVLEIGPGLGVLTDYLIKEADQVVAVELDKKIISFLHKKYQSVDNLRIIEGDILKLDVDSLGLQGAYKIVANLPYNITSNFIRTFLEADNPPVDMTIMIQKEVAQRIIAQVGDMSLLSLAVQFYAEPKILFPVSHNSFWPAPKVDSAVINLKLKPKPAFDNPKLFFKVAKIGFSAKRKQLHNNLANGLHIASGLVKSILSDIGLNEKIRAQDLSINDWIKLIKKLDL</sequence>
<reference evidence="11" key="1">
    <citation type="submission" date="2017-09" db="EMBL/GenBank/DDBJ databases">
        <title>Depth-based differentiation of microbial function through sediment-hosted aquifers and enrichment of novel symbionts in the deep terrestrial subsurface.</title>
        <authorList>
            <person name="Probst A.J."/>
            <person name="Ladd B."/>
            <person name="Jarett J.K."/>
            <person name="Geller-Mcgrath D.E."/>
            <person name="Sieber C.M.K."/>
            <person name="Emerson J.B."/>
            <person name="Anantharaman K."/>
            <person name="Thomas B.C."/>
            <person name="Malmstrom R."/>
            <person name="Stieglmeier M."/>
            <person name="Klingl A."/>
            <person name="Woyke T."/>
            <person name="Ryan C.M."/>
            <person name="Banfield J.F."/>
        </authorList>
    </citation>
    <scope>NUCLEOTIDE SEQUENCE [LARGE SCALE GENOMIC DNA]</scope>
</reference>
<evidence type="ECO:0000259" key="9">
    <source>
        <dbReference type="SMART" id="SM00650"/>
    </source>
</evidence>
<keyword evidence="5 7" id="KW-0949">S-adenosyl-L-methionine</keyword>
<comment type="caution">
    <text evidence="10">The sequence shown here is derived from an EMBL/GenBank/DDBJ whole genome shotgun (WGS) entry which is preliminary data.</text>
</comment>
<evidence type="ECO:0000256" key="7">
    <source>
        <dbReference type="HAMAP-Rule" id="MF_00607"/>
    </source>
</evidence>
<dbReference type="Gene3D" id="3.40.50.150">
    <property type="entry name" value="Vaccinia Virus protein VP39"/>
    <property type="match status" value="1"/>
</dbReference>
<comment type="similarity">
    <text evidence="7">Belongs to the class I-like SAM-binding methyltransferase superfamily. rRNA adenine N(6)-methyltransferase family. RsmA subfamily.</text>
</comment>
<evidence type="ECO:0000256" key="6">
    <source>
        <dbReference type="ARBA" id="ARBA00022884"/>
    </source>
</evidence>
<feature type="binding site" evidence="7 8">
    <location>
        <position position="26"/>
    </location>
    <ligand>
        <name>S-adenosyl-L-methionine</name>
        <dbReference type="ChEBI" id="CHEBI:59789"/>
    </ligand>
</feature>
<dbReference type="EMBL" id="PEZY01000005">
    <property type="protein sequence ID" value="PIS06276.1"/>
    <property type="molecule type" value="Genomic_DNA"/>
</dbReference>
<organism evidence="10 11">
    <name type="scientific">Candidatus Buchananbacteria bacterium CG10_big_fil_rev_8_21_14_0_10_33_19</name>
    <dbReference type="NCBI Taxonomy" id="1974525"/>
    <lineage>
        <taxon>Bacteria</taxon>
        <taxon>Candidatus Buchananiibacteriota</taxon>
    </lineage>
</organism>
<dbReference type="PANTHER" id="PTHR11727:SF7">
    <property type="entry name" value="DIMETHYLADENOSINE TRANSFERASE-RELATED"/>
    <property type="match status" value="1"/>
</dbReference>
<keyword evidence="3 7" id="KW-0489">Methyltransferase</keyword>
<dbReference type="GO" id="GO:0052908">
    <property type="term" value="F:16S rRNA (adenine(1518)-N(6)/adenine(1519)-N(6))-dimethyltransferase activity"/>
    <property type="evidence" value="ECO:0007669"/>
    <property type="project" value="UniProtKB-EC"/>
</dbReference>
<dbReference type="GO" id="GO:0005829">
    <property type="term" value="C:cytosol"/>
    <property type="evidence" value="ECO:0007669"/>
    <property type="project" value="TreeGrafter"/>
</dbReference>
<dbReference type="InterPro" id="IPR020598">
    <property type="entry name" value="rRNA_Ade_methylase_Trfase_N"/>
</dbReference>
<comment type="catalytic activity">
    <reaction evidence="7">
        <text>adenosine(1518)/adenosine(1519) in 16S rRNA + 4 S-adenosyl-L-methionine = N(6)-dimethyladenosine(1518)/N(6)-dimethyladenosine(1519) in 16S rRNA + 4 S-adenosyl-L-homocysteine + 4 H(+)</text>
        <dbReference type="Rhea" id="RHEA:19609"/>
        <dbReference type="Rhea" id="RHEA-COMP:10232"/>
        <dbReference type="Rhea" id="RHEA-COMP:10233"/>
        <dbReference type="ChEBI" id="CHEBI:15378"/>
        <dbReference type="ChEBI" id="CHEBI:57856"/>
        <dbReference type="ChEBI" id="CHEBI:59789"/>
        <dbReference type="ChEBI" id="CHEBI:74411"/>
        <dbReference type="ChEBI" id="CHEBI:74493"/>
        <dbReference type="EC" id="2.1.1.182"/>
    </reaction>
</comment>
<dbReference type="HAMAP" id="MF_00607">
    <property type="entry name" value="16SrRNA_methyltr_A"/>
    <property type="match status" value="1"/>
</dbReference>
<dbReference type="InterPro" id="IPR029063">
    <property type="entry name" value="SAM-dependent_MTases_sf"/>
</dbReference>
<feature type="binding site" evidence="7 8">
    <location>
        <position position="51"/>
    </location>
    <ligand>
        <name>S-adenosyl-L-methionine</name>
        <dbReference type="ChEBI" id="CHEBI:59789"/>
    </ligand>
</feature>
<keyword evidence="4 7" id="KW-0808">Transferase</keyword>
<dbReference type="AlphaFoldDB" id="A0A2H0W4K0"/>
<dbReference type="PROSITE" id="PS01131">
    <property type="entry name" value="RRNA_A_DIMETH"/>
    <property type="match status" value="1"/>
</dbReference>
<comment type="subcellular location">
    <subcellularLocation>
        <location evidence="7">Cytoplasm</location>
    </subcellularLocation>
</comment>
<comment type="function">
    <text evidence="7">Specifically dimethylates two adjacent adenosines (A1518 and A1519) in the loop of a conserved hairpin near the 3'-end of 16S rRNA in the 30S particle. May play a critical role in biogenesis of 30S subunits.</text>
</comment>
<gene>
    <name evidence="7 10" type="primary">rsmA</name>
    <name evidence="7" type="synonym">ksgA</name>
    <name evidence="10" type="ORF">COT80_01765</name>
</gene>
<dbReference type="PROSITE" id="PS51689">
    <property type="entry name" value="SAM_RNA_A_N6_MT"/>
    <property type="match status" value="1"/>
</dbReference>
<dbReference type="PANTHER" id="PTHR11727">
    <property type="entry name" value="DIMETHYLADENOSINE TRANSFERASE"/>
    <property type="match status" value="1"/>
</dbReference>
<dbReference type="NCBIfam" id="TIGR00755">
    <property type="entry name" value="ksgA"/>
    <property type="match status" value="1"/>
</dbReference>
<keyword evidence="6 7" id="KW-0694">RNA-binding</keyword>
<dbReference type="InterPro" id="IPR011530">
    <property type="entry name" value="rRNA_adenine_dimethylase"/>
</dbReference>
<proteinExistence type="inferred from homology"/>
<protein>
    <recommendedName>
        <fullName evidence="7">Ribosomal RNA small subunit methyltransferase A</fullName>
        <ecNumber evidence="7">2.1.1.182</ecNumber>
    </recommendedName>
    <alternativeName>
        <fullName evidence="7">16S rRNA (adenine(1518)-N(6)/adenine(1519)-N(6))-dimethyltransferase</fullName>
    </alternativeName>
    <alternativeName>
        <fullName evidence="7">16S rRNA dimethyladenosine transferase</fullName>
    </alternativeName>
    <alternativeName>
        <fullName evidence="7">16S rRNA dimethylase</fullName>
    </alternativeName>
    <alternativeName>
        <fullName evidence="7">S-adenosylmethionine-6-N', N'-adenosyl(rRNA) dimethyltransferase</fullName>
    </alternativeName>
</protein>
<keyword evidence="2 7" id="KW-0698">rRNA processing</keyword>
<dbReference type="CDD" id="cd02440">
    <property type="entry name" value="AdoMet_MTases"/>
    <property type="match status" value="1"/>
</dbReference>
<dbReference type="Gene3D" id="1.10.8.100">
    <property type="entry name" value="Ribosomal RNA adenine dimethylase-like, domain 2"/>
    <property type="match status" value="1"/>
</dbReference>
<keyword evidence="1 7" id="KW-0963">Cytoplasm</keyword>
<evidence type="ECO:0000313" key="11">
    <source>
        <dbReference type="Proteomes" id="UP000229056"/>
    </source>
</evidence>
<dbReference type="Proteomes" id="UP000229056">
    <property type="component" value="Unassembled WGS sequence"/>
</dbReference>